<dbReference type="PANTHER" id="PTHR43479:SF11">
    <property type="entry name" value="ACREF_ENVCD OPERON REPRESSOR-RELATED"/>
    <property type="match status" value="1"/>
</dbReference>
<dbReference type="SUPFAM" id="SSF48498">
    <property type="entry name" value="Tetracyclin repressor-like, C-terminal domain"/>
    <property type="match status" value="1"/>
</dbReference>
<feature type="domain" description="HTH tetR-type" evidence="4">
    <location>
        <begin position="6"/>
        <end position="66"/>
    </location>
</feature>
<evidence type="ECO:0000256" key="2">
    <source>
        <dbReference type="ARBA" id="ARBA00023125"/>
    </source>
</evidence>
<evidence type="ECO:0000256" key="3">
    <source>
        <dbReference type="PROSITE-ProRule" id="PRU00335"/>
    </source>
</evidence>
<dbReference type="OrthoDB" id="9806334at2"/>
<evidence type="ECO:0000259" key="4">
    <source>
        <dbReference type="PROSITE" id="PS50977"/>
    </source>
</evidence>
<dbReference type="PROSITE" id="PS50977">
    <property type="entry name" value="HTH_TETR_2"/>
    <property type="match status" value="1"/>
</dbReference>
<dbReference type="Pfam" id="PF17937">
    <property type="entry name" value="TetR_C_28"/>
    <property type="match status" value="1"/>
</dbReference>
<protein>
    <submittedName>
        <fullName evidence="5">TetR/AcrR family transcriptional regulator</fullName>
    </submittedName>
</protein>
<gene>
    <name evidence="5" type="ORF">D5F11_019355</name>
</gene>
<dbReference type="PRINTS" id="PR00455">
    <property type="entry name" value="HTHTETR"/>
</dbReference>
<dbReference type="GO" id="GO:0003677">
    <property type="term" value="F:DNA binding"/>
    <property type="evidence" value="ECO:0007669"/>
    <property type="project" value="UniProtKB-UniRule"/>
</dbReference>
<evidence type="ECO:0000313" key="5">
    <source>
        <dbReference type="EMBL" id="RST58105.1"/>
    </source>
</evidence>
<evidence type="ECO:0000313" key="6">
    <source>
        <dbReference type="Proteomes" id="UP000287296"/>
    </source>
</evidence>
<dbReference type="Pfam" id="PF00440">
    <property type="entry name" value="TetR_N"/>
    <property type="match status" value="1"/>
</dbReference>
<dbReference type="InterPro" id="IPR036271">
    <property type="entry name" value="Tet_transcr_reg_TetR-rel_C_sf"/>
</dbReference>
<dbReference type="Proteomes" id="UP000287296">
    <property type="component" value="Unassembled WGS sequence"/>
</dbReference>
<proteinExistence type="predicted"/>
<name>A0A429X3X9_SIMTE</name>
<keyword evidence="1" id="KW-0678">Repressor</keyword>
<accession>A0A429X3X9</accession>
<dbReference type="Gene3D" id="1.10.357.10">
    <property type="entry name" value="Tetracycline Repressor, domain 2"/>
    <property type="match status" value="1"/>
</dbReference>
<evidence type="ECO:0000256" key="1">
    <source>
        <dbReference type="ARBA" id="ARBA00022491"/>
    </source>
</evidence>
<dbReference type="PANTHER" id="PTHR43479">
    <property type="entry name" value="ACREF/ENVCD OPERON REPRESSOR-RELATED"/>
    <property type="match status" value="1"/>
</dbReference>
<dbReference type="EMBL" id="QYTW02000024">
    <property type="protein sequence ID" value="RST58105.1"/>
    <property type="molecule type" value="Genomic_DNA"/>
</dbReference>
<organism evidence="5 6">
    <name type="scientific">Siminovitchia terrae</name>
    <name type="common">Bacillus terrae</name>
    <dbReference type="NCBI Taxonomy" id="1914933"/>
    <lineage>
        <taxon>Bacteria</taxon>
        <taxon>Bacillati</taxon>
        <taxon>Bacillota</taxon>
        <taxon>Bacilli</taxon>
        <taxon>Bacillales</taxon>
        <taxon>Bacillaceae</taxon>
        <taxon>Siminovitchia</taxon>
    </lineage>
</organism>
<dbReference type="InterPro" id="IPR001647">
    <property type="entry name" value="HTH_TetR"/>
</dbReference>
<dbReference type="InterPro" id="IPR041479">
    <property type="entry name" value="TetR_CgmR_C"/>
</dbReference>
<dbReference type="InterPro" id="IPR050624">
    <property type="entry name" value="HTH-type_Tx_Regulator"/>
</dbReference>
<keyword evidence="2 3" id="KW-0238">DNA-binding</keyword>
<sequence length="183" mass="20992">MVAEKKDSKDKIIEAVYELVRNDGIAKMTMESVADKAGMSKGGLFYHFPTKEILIEAMLKQLFDQFDNQLSEEHENDKLPGGTTRSYLKTTFLKYDKEENEFVVALLAALVHNPNLLKPAKEHYQNWQKQLENDQIDPVISTIVRLATDGLWFSELFGLAPIQSELRNDVFEKLNELVKEAEK</sequence>
<dbReference type="InterPro" id="IPR009057">
    <property type="entry name" value="Homeodomain-like_sf"/>
</dbReference>
<reference evidence="5 6" key="1">
    <citation type="submission" date="2018-12" db="EMBL/GenBank/DDBJ databases">
        <authorList>
            <person name="Sun L."/>
            <person name="Chen Z."/>
        </authorList>
    </citation>
    <scope>NUCLEOTIDE SEQUENCE [LARGE SCALE GENOMIC DNA]</scope>
    <source>
        <strain evidence="5 6">LMG 29736</strain>
    </source>
</reference>
<feature type="DNA-binding region" description="H-T-H motif" evidence="3">
    <location>
        <begin position="29"/>
        <end position="48"/>
    </location>
</feature>
<comment type="caution">
    <text evidence="5">The sequence shown here is derived from an EMBL/GenBank/DDBJ whole genome shotgun (WGS) entry which is preliminary data.</text>
</comment>
<dbReference type="AlphaFoldDB" id="A0A429X3X9"/>
<dbReference type="SUPFAM" id="SSF46689">
    <property type="entry name" value="Homeodomain-like"/>
    <property type="match status" value="1"/>
</dbReference>